<reference evidence="2 3" key="1">
    <citation type="submission" date="2016-09" db="EMBL/GenBank/DDBJ databases">
        <title>Extensive genetic diversity and differential bi-allelic expression allows diatom success in the polar Southern Ocean.</title>
        <authorList>
            <consortium name="DOE Joint Genome Institute"/>
            <person name="Mock T."/>
            <person name="Otillar R.P."/>
            <person name="Strauss J."/>
            <person name="Dupont C."/>
            <person name="Frickenhaus S."/>
            <person name="Maumus F."/>
            <person name="Mcmullan M."/>
            <person name="Sanges R."/>
            <person name="Schmutz J."/>
            <person name="Toseland A."/>
            <person name="Valas R."/>
            <person name="Veluchamy A."/>
            <person name="Ward B.J."/>
            <person name="Allen A."/>
            <person name="Barry K."/>
            <person name="Falciatore A."/>
            <person name="Ferrante M."/>
            <person name="Fortunato A.E."/>
            <person name="Gloeckner G."/>
            <person name="Gruber A."/>
            <person name="Hipkin R."/>
            <person name="Janech M."/>
            <person name="Kroth P."/>
            <person name="Leese F."/>
            <person name="Lindquist E."/>
            <person name="Lyon B.R."/>
            <person name="Martin J."/>
            <person name="Mayer C."/>
            <person name="Parker M."/>
            <person name="Quesneville H."/>
            <person name="Raymond J."/>
            <person name="Uhlig C."/>
            <person name="Valentin K.U."/>
            <person name="Worden A.Z."/>
            <person name="Armbrust E.V."/>
            <person name="Bowler C."/>
            <person name="Green B."/>
            <person name="Moulton V."/>
            <person name="Van Oosterhout C."/>
            <person name="Grigoriev I."/>
        </authorList>
    </citation>
    <scope>NUCLEOTIDE SEQUENCE [LARGE SCALE GENOMIC DNA]</scope>
    <source>
        <strain evidence="2 3">CCMP1102</strain>
    </source>
</reference>
<dbReference type="AlphaFoldDB" id="A0A1E7FMA3"/>
<dbReference type="OrthoDB" id="497128at2759"/>
<sequence>MASSDDAEPEPETKKQKTDTTTTTMVTITDGVEFDTVAREWRCKWSGDDDKKSLQELQQVLNESKAEIKKIAVGAKVQRVVCGGCLDFKVVVSLPESQFGDWEGKSFAPEESFLEKIKKIDGVTLVETQTYTLMAVDI</sequence>
<feature type="region of interest" description="Disordered" evidence="1">
    <location>
        <begin position="1"/>
        <end position="24"/>
    </location>
</feature>
<evidence type="ECO:0000313" key="3">
    <source>
        <dbReference type="Proteomes" id="UP000095751"/>
    </source>
</evidence>
<proteinExistence type="predicted"/>
<evidence type="ECO:0000313" key="2">
    <source>
        <dbReference type="EMBL" id="OEU19302.1"/>
    </source>
</evidence>
<keyword evidence="3" id="KW-1185">Reference proteome</keyword>
<evidence type="ECO:0000256" key="1">
    <source>
        <dbReference type="SAM" id="MobiDB-lite"/>
    </source>
</evidence>
<dbReference type="Proteomes" id="UP000095751">
    <property type="component" value="Unassembled WGS sequence"/>
</dbReference>
<dbReference type="KEGG" id="fcy:FRACYDRAFT_235351"/>
<gene>
    <name evidence="2" type="ORF">FRACYDRAFT_235351</name>
</gene>
<dbReference type="EMBL" id="KV784355">
    <property type="protein sequence ID" value="OEU19302.1"/>
    <property type="molecule type" value="Genomic_DNA"/>
</dbReference>
<name>A0A1E7FMA3_9STRA</name>
<dbReference type="InParanoid" id="A0A1E7FMA3"/>
<accession>A0A1E7FMA3</accession>
<feature type="compositionally biased region" description="Acidic residues" evidence="1">
    <location>
        <begin position="1"/>
        <end position="10"/>
    </location>
</feature>
<organism evidence="2 3">
    <name type="scientific">Fragilariopsis cylindrus CCMP1102</name>
    <dbReference type="NCBI Taxonomy" id="635003"/>
    <lineage>
        <taxon>Eukaryota</taxon>
        <taxon>Sar</taxon>
        <taxon>Stramenopiles</taxon>
        <taxon>Ochrophyta</taxon>
        <taxon>Bacillariophyta</taxon>
        <taxon>Bacillariophyceae</taxon>
        <taxon>Bacillariophycidae</taxon>
        <taxon>Bacillariales</taxon>
        <taxon>Bacillariaceae</taxon>
        <taxon>Fragilariopsis</taxon>
    </lineage>
</organism>
<protein>
    <submittedName>
        <fullName evidence="2">Uncharacterized protein</fullName>
    </submittedName>
</protein>